<evidence type="ECO:0000256" key="1">
    <source>
        <dbReference type="SAM" id="MobiDB-lite"/>
    </source>
</evidence>
<reference evidence="2" key="1">
    <citation type="submission" date="2021-09" db="EMBL/GenBank/DDBJ databases">
        <authorList>
            <consortium name="AG Swart"/>
            <person name="Singh M."/>
            <person name="Singh A."/>
            <person name="Seah K."/>
            <person name="Emmerich C."/>
        </authorList>
    </citation>
    <scope>NUCLEOTIDE SEQUENCE</scope>
    <source>
        <strain evidence="2">ATCC30299</strain>
    </source>
</reference>
<comment type="caution">
    <text evidence="2">The sequence shown here is derived from an EMBL/GenBank/DDBJ whole genome shotgun (WGS) entry which is preliminary data.</text>
</comment>
<dbReference type="EMBL" id="CAJZBQ010000012">
    <property type="protein sequence ID" value="CAG9314522.1"/>
    <property type="molecule type" value="Genomic_DNA"/>
</dbReference>
<organism evidence="2 3">
    <name type="scientific">Blepharisma stoltei</name>
    <dbReference type="NCBI Taxonomy" id="1481888"/>
    <lineage>
        <taxon>Eukaryota</taxon>
        <taxon>Sar</taxon>
        <taxon>Alveolata</taxon>
        <taxon>Ciliophora</taxon>
        <taxon>Postciliodesmatophora</taxon>
        <taxon>Heterotrichea</taxon>
        <taxon>Heterotrichida</taxon>
        <taxon>Blepharismidae</taxon>
        <taxon>Blepharisma</taxon>
    </lineage>
</organism>
<evidence type="ECO:0000313" key="2">
    <source>
        <dbReference type="EMBL" id="CAG9314522.1"/>
    </source>
</evidence>
<feature type="region of interest" description="Disordered" evidence="1">
    <location>
        <begin position="1"/>
        <end position="25"/>
    </location>
</feature>
<sequence length="73" mass="8273">MQMNESDMCSLSTKPQTGAAPPPMASQRFVEVNPDQILHIWDFIESRSTSSTSRSNNNQKYVQIDTESFSDIF</sequence>
<feature type="compositionally biased region" description="Polar residues" evidence="1">
    <location>
        <begin position="1"/>
        <end position="16"/>
    </location>
</feature>
<proteinExistence type="predicted"/>
<protein>
    <submittedName>
        <fullName evidence="2">Uncharacterized protein</fullName>
    </submittedName>
</protein>
<dbReference type="Proteomes" id="UP001162131">
    <property type="component" value="Unassembled WGS sequence"/>
</dbReference>
<dbReference type="AlphaFoldDB" id="A0AAU9IJ96"/>
<accession>A0AAU9IJ96</accession>
<gene>
    <name evidence="2" type="ORF">BSTOLATCC_MIC11524</name>
</gene>
<evidence type="ECO:0000313" key="3">
    <source>
        <dbReference type="Proteomes" id="UP001162131"/>
    </source>
</evidence>
<keyword evidence="3" id="KW-1185">Reference proteome</keyword>
<name>A0AAU9IJ96_9CILI</name>